<dbReference type="AlphaFoldDB" id="A0A7C9DIR8"/>
<proteinExistence type="predicted"/>
<reference evidence="1" key="1">
    <citation type="journal article" date="2013" name="J. Plant Res.">
        <title>Effect of fungi and light on seed germination of three Opuntia species from semiarid lands of central Mexico.</title>
        <authorList>
            <person name="Delgado-Sanchez P."/>
            <person name="Jimenez-Bremont J.F."/>
            <person name="Guerrero-Gonzalez Mde L."/>
            <person name="Flores J."/>
        </authorList>
    </citation>
    <scope>NUCLEOTIDE SEQUENCE</scope>
    <source>
        <tissue evidence="1">Cladode</tissue>
    </source>
</reference>
<evidence type="ECO:0000313" key="1">
    <source>
        <dbReference type="EMBL" id="MBA4644220.1"/>
    </source>
</evidence>
<dbReference type="EMBL" id="GISG01137409">
    <property type="protein sequence ID" value="MBA4644220.1"/>
    <property type="molecule type" value="Transcribed_RNA"/>
</dbReference>
<accession>A0A7C9DIR8</accession>
<reference evidence="1" key="2">
    <citation type="submission" date="2020-07" db="EMBL/GenBank/DDBJ databases">
        <authorList>
            <person name="Vera ALvarez R."/>
            <person name="Arias-Moreno D.M."/>
            <person name="Jimenez-Jacinto V."/>
            <person name="Jimenez-Bremont J.F."/>
            <person name="Swaminathan K."/>
            <person name="Moose S.P."/>
            <person name="Guerrero-Gonzalez M.L."/>
            <person name="Marino-Ramirez L."/>
            <person name="Landsman D."/>
            <person name="Rodriguez-Kessler M."/>
            <person name="Delgado-Sanchez P."/>
        </authorList>
    </citation>
    <scope>NUCLEOTIDE SEQUENCE</scope>
    <source>
        <tissue evidence="1">Cladode</tissue>
    </source>
</reference>
<name>A0A7C9DIR8_OPUST</name>
<organism evidence="1">
    <name type="scientific">Opuntia streptacantha</name>
    <name type="common">Prickly pear cactus</name>
    <name type="synonym">Opuntia cardona</name>
    <dbReference type="NCBI Taxonomy" id="393608"/>
    <lineage>
        <taxon>Eukaryota</taxon>
        <taxon>Viridiplantae</taxon>
        <taxon>Streptophyta</taxon>
        <taxon>Embryophyta</taxon>
        <taxon>Tracheophyta</taxon>
        <taxon>Spermatophyta</taxon>
        <taxon>Magnoliopsida</taxon>
        <taxon>eudicotyledons</taxon>
        <taxon>Gunneridae</taxon>
        <taxon>Pentapetalae</taxon>
        <taxon>Caryophyllales</taxon>
        <taxon>Cactineae</taxon>
        <taxon>Cactaceae</taxon>
        <taxon>Opuntioideae</taxon>
        <taxon>Opuntia</taxon>
    </lineage>
</organism>
<sequence length="133" mass="16413">MEQKLKRMKAPLKKWNREVFGHIDLKISSFQKEITKLDLLAQERQLQECEWHRRSALQSQLWLWKARKERYWKQLSRYKLLKEGDKNTRFFHKLATIRRRQNMIVSIKMDETILTEPDQIRKVFMQFHPSSKK</sequence>
<protein>
    <submittedName>
        <fullName evidence="1">Uncharacterized protein</fullName>
    </submittedName>
</protein>